<evidence type="ECO:0000256" key="5">
    <source>
        <dbReference type="SAM" id="Phobius"/>
    </source>
</evidence>
<feature type="domain" description="Insecticide toxin TcdB middle/C-terminal" evidence="6">
    <location>
        <begin position="919"/>
        <end position="1041"/>
    </location>
</feature>
<dbReference type="RefSeq" id="WP_169675134.1">
    <property type="nucleotide sequence ID" value="NZ_JABBHF010000008.1"/>
</dbReference>
<keyword evidence="5" id="KW-0812">Transmembrane</keyword>
<dbReference type="PANTHER" id="PTHR32305:SF15">
    <property type="entry name" value="PROTEIN RHSA-RELATED"/>
    <property type="match status" value="1"/>
</dbReference>
<keyword evidence="3" id="KW-0843">Virulence</keyword>
<keyword evidence="5" id="KW-0472">Membrane</keyword>
<dbReference type="Gene3D" id="2.180.10.10">
    <property type="entry name" value="RHS repeat-associated core"/>
    <property type="match status" value="1"/>
</dbReference>
<dbReference type="Gene3D" id="2.130.10.130">
    <property type="entry name" value="Integrin alpha, N-terminal"/>
    <property type="match status" value="1"/>
</dbReference>
<dbReference type="InterPro" id="IPR003284">
    <property type="entry name" value="Sal_SpvB"/>
</dbReference>
<evidence type="ECO:0000259" key="6">
    <source>
        <dbReference type="Pfam" id="PF12255"/>
    </source>
</evidence>
<dbReference type="Pfam" id="PF12256">
    <property type="entry name" value="TcdB_toxin_midN"/>
    <property type="match status" value="1"/>
</dbReference>
<dbReference type="InterPro" id="IPR022044">
    <property type="entry name" value="TcdB_toxin_mid/C"/>
</dbReference>
<dbReference type="Pfam" id="PF03534">
    <property type="entry name" value="SpvB"/>
    <property type="match status" value="1"/>
</dbReference>
<evidence type="ECO:0000313" key="9">
    <source>
        <dbReference type="Proteomes" id="UP000746690"/>
    </source>
</evidence>
<feature type="transmembrane region" description="Helical" evidence="5">
    <location>
        <begin position="2432"/>
        <end position="2451"/>
    </location>
</feature>
<comment type="subcellular location">
    <subcellularLocation>
        <location evidence="1">Secreted</location>
    </subcellularLocation>
</comment>
<evidence type="ECO:0000259" key="7">
    <source>
        <dbReference type="Pfam" id="PF12256"/>
    </source>
</evidence>
<feature type="transmembrane region" description="Helical" evidence="5">
    <location>
        <begin position="2322"/>
        <end position="2347"/>
    </location>
</feature>
<dbReference type="SUPFAM" id="SSF69318">
    <property type="entry name" value="Integrin alpha N-terminal domain"/>
    <property type="match status" value="1"/>
</dbReference>
<gene>
    <name evidence="8" type="ORF">HHX25_14870</name>
</gene>
<feature type="compositionally biased region" description="Basic and acidic residues" evidence="4">
    <location>
        <begin position="2202"/>
        <end position="2213"/>
    </location>
</feature>
<keyword evidence="9" id="KW-1185">Reference proteome</keyword>
<evidence type="ECO:0000256" key="2">
    <source>
        <dbReference type="ARBA" id="ARBA00022525"/>
    </source>
</evidence>
<evidence type="ECO:0000256" key="3">
    <source>
        <dbReference type="ARBA" id="ARBA00023026"/>
    </source>
</evidence>
<dbReference type="NCBIfam" id="TIGR03696">
    <property type="entry name" value="Rhs_assc_core"/>
    <property type="match status" value="1"/>
</dbReference>
<evidence type="ECO:0000256" key="1">
    <source>
        <dbReference type="ARBA" id="ARBA00004613"/>
    </source>
</evidence>
<dbReference type="EMBL" id="JABBHF010000008">
    <property type="protein sequence ID" value="NMH88794.1"/>
    <property type="molecule type" value="Genomic_DNA"/>
</dbReference>
<feature type="transmembrane region" description="Helical" evidence="5">
    <location>
        <begin position="2359"/>
        <end position="2381"/>
    </location>
</feature>
<keyword evidence="2" id="KW-0964">Secreted</keyword>
<proteinExistence type="predicted"/>
<dbReference type="Proteomes" id="UP000746690">
    <property type="component" value="Unassembled WGS sequence"/>
</dbReference>
<sequence>MQNQDRNNTNKDLLKTNGGKTKSIAIEIPSISLPKGGGAISGIDEKFSVNAINGTASFSVPLPLSPSRGVSPSLNLSYNSGAGNGIFGLGWSLDLPSIKRKTDKGLPQYLDAIDSDTFLFSGTEDLIPEFRKLNDGSFKTDDEGAYIIKEKNSSDKLFVIRNYIPRIEGNYDRIERWTEKSTGRIKWKVTTGENVTTLFGWTDNSIISNPEDPTKIFEWLPEFVFDDTGNCSQYIYKKEDKTGFDHGLLHNRNRYKENEITFTNTYLEKVLYGNKTPYYFPNDACPAKSDYLFSIILDYGTLGPDESPETLKNWDYRWDAFSNYKAGFEIRTTRLCKRVLLFHHFKNENEYEGLVKSLDFVYNTDTDSPFAFLEKICSKGYIKKADGTYSSKELPPLQFEYQQPNWHDEIKTISDDTMIHTPTDSEYRKYQFVDLYSEGLSGILTEQANSWYYKRNLGGGNFEQAKMISPMPSLAGMGSSMQLVDLNGDGRKQFASFDSHTPGYFELDEESEWQGMRSFTSIPNIDFGNENTRLLDLDGDGKPEIVISEDHVLTWYPSEGRNGFSAARKTAKPFDEEEGPHVVFADARQTIHFSDMTGDGMTDIVRIRNGEVCYWPNLGYGKFGSKVTLDNAPTFDNPDCFNPSFLRLADIDGSGTSDIVYLGKNQLTCWKNMSGNSLCAAPFKIESLPEVHDQSNISVIDLLGDGVACIVWSNSLSKEANAPLKYIDLMQGKKPYILTKYVNNMGKEVSMEYTPSTKFYLDDKLAGQPWVTKLHFPIQCVSKTLIKDKISGHQFVSEYKYHHGYYDHAEREFRGFGMIEQLDTESFEHWVRGDASNIVEEPLHQEPVVTKTWNHTGAFLQRDKILSQYAKDHWYEALEREGFTTTHHEAPLPDARLVATSGIDPEILNLLSKQELQEAQRACKGIRLRSEVFTKDINKSINSVKFRRQELTPFSVTAQNYIIELLQPKGHNKHAVFTVKESEEIIYTYERNPEDPRITHTLNIKTDTYGNVLESAKIVYPRKKAEITLPYKTQLQQEKTVLTYTENIFTNDAIGDEAYRLRLPSEEKTFELQGVSKTNTYYTINDFIDILTNERSRVIPYHEMNNPHTSDKAGRRLIEHTRSIYYCNDLAGPLPLHELESLALSFENYQLAYTPALLTDIFDDKANNALMSEGKFTNSEGDDNWWVRSGITQFKLASENQTDAKNRFYAPISYTDPYGATTQVAYYGDYFLFIQSTTNALGNTSSASNFNFRTLTPQQVRDHNGNLSEVISDELGFVKAMAFMGKGDEADELTGLTETTDTAELNSTNSFFEASNSEKLTLIGKKLLNCASSRFVYNLDAYSFSGSPIVTTTIKREQHFKQQSDSPIQISFEYTNGMGEVIMKKTQAEPGKAKQVLVNPDNTITVTEVDTSMLEPKQLRWIGNGRIIKNNKGSEVKQYEPYFSVTHHYEDFKELVETGVTPIFYYDGLDRLEKAEMPDGTFMKVEFNSWKQTVFDTADTILESPWYHDRTNRLIDAKLLKEGKNPIREKQAADSAAIHANTPNSMCFDTLGRPILSIDHYRNSINGMEEQHYTEIELDVEGNLRAVTDARGNSVIQYKYDMLGNLVYQKCADAGQRWLLSNILDNPLRTWDERDHEIQYFYDIMSRPTYSKVINTVGNSGDSLLNNIFNRIIYGENLLTEDRSNETELQARNVLGKVVQHYDTAGLLDTPEYDFKGQPRFTTRKLFSKYKETVDWTQANLGKNLEPTNGFTTVTKTDAIGRTTQQTAPDGSTTISSYNRSGLLNGQSVLQLGSEIASPHILSIDYNEKGQRNKIIYGNNVSTRFYYDRETFRLKRLESKRLNGDPLQDWYYTYDPIGNITHIEDKNVPVNFFNNQKVTGISTYIYDSLYRLIEATGRENDAALSFNSCDNWNDKPFMHALSPGDPMAVRNYTRRYQYDPVGNIVEMKHRAEGGNWTRAYTYETVNNRLKSTQIGDNSNPATYTKYTHHEKHGFLTALPHLETIKWNFKEEVMLTSRQRCTHDNIPVITYYQYDGNGKRIRKITENQTAEGGIPSKKEERIYLGAYELYKKYSNPHRGLERTSLNLSDQGHRFATIETRNNVDDGTERRLTRYQLHNHLGSCSMELDGTLKANIISYEEYHPYGTTAYQAKNTAIRSAAKRYRYTGMERDEETGLEYHSARYYIPWLGRWLSCDPLLSEPQNSDKDSNTDNKNKKNKNSQNTLSDGVDTSNSYTSTDICYGNDCDPSAAMKQLHEHQRSHSKQQPQEVTESRDGMSNLKNLNLYAYGASNPIIYTDPSGNVPIIQAWWDGYSNASDAGKVGYGFLFILAWLAHVIVNLVVLVLAVTILNPGGLFGAWDFTWGAPQSILGLGAGIVLTLLGADVRPRWGLGAIVEMPAYMGNPGGMSLGPVVLGGHGFSDYPHEFGHTWQSRLLGPLYLLIIGIPSLISAIVDPGNHSNFYTEKWADAWAT</sequence>
<accession>A0ABX1S247</accession>
<feature type="domain" description="Insecticide toxin TcdB middle/N-terminal" evidence="7">
    <location>
        <begin position="691"/>
        <end position="826"/>
    </location>
</feature>
<evidence type="ECO:0000313" key="8">
    <source>
        <dbReference type="EMBL" id="NMH88794.1"/>
    </source>
</evidence>
<protein>
    <submittedName>
        <fullName evidence="8">Insecticidal toxin complex protein</fullName>
    </submittedName>
</protein>
<comment type="caution">
    <text evidence="8">The sequence shown here is derived from an EMBL/GenBank/DDBJ whole genome shotgun (WGS) entry which is preliminary data.</text>
</comment>
<dbReference type="InterPro" id="IPR022385">
    <property type="entry name" value="Rhs_assc_core"/>
</dbReference>
<reference evidence="8 9" key="1">
    <citation type="submission" date="2020-04" db="EMBL/GenBank/DDBJ databases">
        <title>A Flavivirga sp. nov.</title>
        <authorList>
            <person name="Sun X."/>
        </authorList>
    </citation>
    <scope>NUCLEOTIDE SEQUENCE [LARGE SCALE GENOMIC DNA]</scope>
    <source>
        <strain evidence="8 9">Y03</strain>
    </source>
</reference>
<evidence type="ECO:0000256" key="4">
    <source>
        <dbReference type="SAM" id="MobiDB-lite"/>
    </source>
</evidence>
<dbReference type="PANTHER" id="PTHR32305">
    <property type="match status" value="1"/>
</dbReference>
<feature type="region of interest" description="Disordered" evidence="4">
    <location>
        <begin position="2200"/>
        <end position="2229"/>
    </location>
</feature>
<organism evidence="8 9">
    <name type="scientific">Flavivirga algicola</name>
    <dbReference type="NCBI Taxonomy" id="2729136"/>
    <lineage>
        <taxon>Bacteria</taxon>
        <taxon>Pseudomonadati</taxon>
        <taxon>Bacteroidota</taxon>
        <taxon>Flavobacteriia</taxon>
        <taxon>Flavobacteriales</taxon>
        <taxon>Flavobacteriaceae</taxon>
        <taxon>Flavivirga</taxon>
    </lineage>
</organism>
<keyword evidence="5" id="KW-1133">Transmembrane helix</keyword>
<dbReference type="Pfam" id="PF12255">
    <property type="entry name" value="TcdB_toxin_midC"/>
    <property type="match status" value="1"/>
</dbReference>
<feature type="region of interest" description="Disordered" evidence="4">
    <location>
        <begin position="2251"/>
        <end position="2272"/>
    </location>
</feature>
<dbReference type="InterPro" id="IPR022045">
    <property type="entry name" value="TcdB_toxin_mid/N"/>
</dbReference>
<dbReference type="InterPro" id="IPR050708">
    <property type="entry name" value="T6SS_VgrG/RHS"/>
</dbReference>
<name>A0ABX1S247_9FLAO</name>
<dbReference type="InterPro" id="IPR028994">
    <property type="entry name" value="Integrin_alpha_N"/>
</dbReference>
<dbReference type="PRINTS" id="PR01341">
    <property type="entry name" value="SALSPVBPROT"/>
</dbReference>